<dbReference type="Gene3D" id="2.40.50.140">
    <property type="entry name" value="Nucleic acid-binding proteins"/>
    <property type="match status" value="1"/>
</dbReference>
<evidence type="ECO:0000256" key="1">
    <source>
        <dbReference type="ARBA" id="ARBA00001968"/>
    </source>
</evidence>
<evidence type="ECO:0000256" key="2">
    <source>
        <dbReference type="ARBA" id="ARBA00007572"/>
    </source>
</evidence>
<dbReference type="CDD" id="cd08041">
    <property type="entry name" value="OBF_kDNA_ligase_like"/>
    <property type="match status" value="1"/>
</dbReference>
<gene>
    <name evidence="10" type="ORF">SAGO17_00111</name>
</gene>
<dbReference type="InterPro" id="IPR050326">
    <property type="entry name" value="NAD_dep_DNA_ligaseB"/>
</dbReference>
<dbReference type="CDD" id="cd07896">
    <property type="entry name" value="Adenylation_kDNA_ligase_like"/>
    <property type="match status" value="1"/>
</dbReference>
<dbReference type="InterPro" id="IPR029319">
    <property type="entry name" value="DNA_ligase_OB"/>
</dbReference>
<feature type="domain" description="ATP-dependent DNA ligase family profile" evidence="8">
    <location>
        <begin position="30"/>
        <end position="193"/>
    </location>
</feature>
<dbReference type="Pfam" id="PF14743">
    <property type="entry name" value="DNA_ligase_OB_2"/>
    <property type="match status" value="1"/>
</dbReference>
<evidence type="ECO:0000259" key="8">
    <source>
        <dbReference type="Pfam" id="PF01068"/>
    </source>
</evidence>
<keyword evidence="5" id="KW-0235">DNA replication</keyword>
<dbReference type="EMBL" id="KY565528">
    <property type="protein sequence ID" value="ARR75029.1"/>
    <property type="molecule type" value="Genomic_DNA"/>
</dbReference>
<dbReference type="GO" id="GO:0005524">
    <property type="term" value="F:ATP binding"/>
    <property type="evidence" value="ECO:0007669"/>
    <property type="project" value="InterPro"/>
</dbReference>
<dbReference type="SUPFAM" id="SSF56091">
    <property type="entry name" value="DNA ligase/mRNA capping enzyme, catalytic domain"/>
    <property type="match status" value="1"/>
</dbReference>
<comment type="cofactor">
    <cofactor evidence="1">
        <name>a divalent metal cation</name>
        <dbReference type="ChEBI" id="CHEBI:60240"/>
    </cofactor>
</comment>
<dbReference type="Gene3D" id="3.30.1490.70">
    <property type="match status" value="1"/>
</dbReference>
<keyword evidence="7" id="KW-0234">DNA repair</keyword>
<dbReference type="SUPFAM" id="SSF50249">
    <property type="entry name" value="Nucleic acid-binding proteins"/>
    <property type="match status" value="1"/>
</dbReference>
<evidence type="ECO:0000256" key="7">
    <source>
        <dbReference type="ARBA" id="ARBA00023204"/>
    </source>
</evidence>
<dbReference type="NCBIfam" id="NF006592">
    <property type="entry name" value="PRK09125.1"/>
    <property type="match status" value="1"/>
</dbReference>
<dbReference type="PANTHER" id="PTHR47810:SF1">
    <property type="entry name" value="DNA LIGASE B"/>
    <property type="match status" value="1"/>
</dbReference>
<dbReference type="PROSITE" id="PS00333">
    <property type="entry name" value="DNA_LIGASE_A2"/>
    <property type="match status" value="1"/>
</dbReference>
<evidence type="ECO:0000313" key="10">
    <source>
        <dbReference type="EMBL" id="ARR75029.1"/>
    </source>
</evidence>
<sequence length="281" mass="32896">MYVNKVVTMKFFECLLAENYKSFDLEWYMVSEKLDGYRATFLNGVFRTRTGNEIKAPESFTKNLPRDIFLDGELFMDRGEFNETSSVLRKKVPIEREWKRIRYMVFDVPCIVEPFQDRYKYIKELLGAKSMGGNFLDTKYISIKVLKQFRVLKVNDLGRINEYVLKRGGEGLMLRDPNSYYENKRSSTLLKYKLFEDAEAIVEGFEFGNNRNSDKMGKLWVKWISDGVSFKVGGGFTDIHRVNYSELFPKGTIIKVKYFEKNRGIPRFPIFTGIVPVSLVH</sequence>
<keyword evidence="4 10" id="KW-0436">Ligase</keyword>
<evidence type="ECO:0000256" key="5">
    <source>
        <dbReference type="ARBA" id="ARBA00022705"/>
    </source>
</evidence>
<evidence type="ECO:0000256" key="3">
    <source>
        <dbReference type="ARBA" id="ARBA00013308"/>
    </source>
</evidence>
<name>A0A1X9VNY8_9VIRU</name>
<dbReference type="InterPro" id="IPR016059">
    <property type="entry name" value="DNA_ligase_ATP-dep_CS"/>
</dbReference>
<dbReference type="GO" id="GO:0006281">
    <property type="term" value="P:DNA repair"/>
    <property type="evidence" value="ECO:0007669"/>
    <property type="project" value="UniProtKB-KW"/>
</dbReference>
<protein>
    <recommendedName>
        <fullName evidence="3">DNA ligase</fullName>
    </recommendedName>
</protein>
<dbReference type="Gene3D" id="3.30.470.30">
    <property type="entry name" value="DNA ligase/mRNA capping enzyme"/>
    <property type="match status" value="1"/>
</dbReference>
<reference evidence="10" key="1">
    <citation type="journal article" date="2017" name="ISME J.">
        <title>Genomic exploration of individual giant ocean viruses.</title>
        <authorList>
            <person name="Wilson W.H."/>
            <person name="Gilg I.C."/>
            <person name="Moniruzzaman M."/>
            <person name="Field E.K."/>
            <person name="Koren S."/>
            <person name="LeCleir G.R."/>
            <person name="Martinez Martinez J."/>
            <person name="Poulton N.J."/>
            <person name="Swan B.K."/>
            <person name="Stepanauskas R."/>
            <person name="Wilhelm S.W."/>
        </authorList>
    </citation>
    <scope>NUCLEOTIDE SEQUENCE</scope>
</reference>
<evidence type="ECO:0000256" key="6">
    <source>
        <dbReference type="ARBA" id="ARBA00022763"/>
    </source>
</evidence>
<evidence type="ECO:0000256" key="4">
    <source>
        <dbReference type="ARBA" id="ARBA00022598"/>
    </source>
</evidence>
<dbReference type="Pfam" id="PF01068">
    <property type="entry name" value="DNA_ligase_A_M"/>
    <property type="match status" value="1"/>
</dbReference>
<dbReference type="GO" id="GO:0006260">
    <property type="term" value="P:DNA replication"/>
    <property type="evidence" value="ECO:0007669"/>
    <property type="project" value="UniProtKB-KW"/>
</dbReference>
<dbReference type="InterPro" id="IPR012310">
    <property type="entry name" value="DNA_ligase_ATP-dep_cent"/>
</dbReference>
<accession>A0A1X9VNY8</accession>
<feature type="domain" description="DNA ligase OB-like" evidence="9">
    <location>
        <begin position="208"/>
        <end position="274"/>
    </location>
</feature>
<comment type="similarity">
    <text evidence="2">Belongs to the ATP-dependent DNA ligase family.</text>
</comment>
<proteinExistence type="inferred from homology"/>
<dbReference type="InterPro" id="IPR012340">
    <property type="entry name" value="NA-bd_OB-fold"/>
</dbReference>
<dbReference type="GO" id="GO:0003910">
    <property type="term" value="F:DNA ligase (ATP) activity"/>
    <property type="evidence" value="ECO:0007669"/>
    <property type="project" value="InterPro"/>
</dbReference>
<dbReference type="PANTHER" id="PTHR47810">
    <property type="entry name" value="DNA LIGASE"/>
    <property type="match status" value="1"/>
</dbReference>
<organism evidence="10">
    <name type="scientific">Mimivirus AB-566-O17</name>
    <dbReference type="NCBI Taxonomy" id="1988039"/>
    <lineage>
        <taxon>Viruses</taxon>
        <taxon>Varidnaviria</taxon>
        <taxon>Bamfordvirae</taxon>
        <taxon>Nucleocytoviricota</taxon>
        <taxon>Megaviricetes</taxon>
        <taxon>Imitervirales</taxon>
        <taxon>Mimiviridae</taxon>
        <taxon>Megamimivirinae</taxon>
        <taxon>Mimivirus</taxon>
    </lineage>
</organism>
<keyword evidence="6" id="KW-0227">DNA damage</keyword>
<dbReference type="GO" id="GO:0006310">
    <property type="term" value="P:DNA recombination"/>
    <property type="evidence" value="ECO:0007669"/>
    <property type="project" value="InterPro"/>
</dbReference>
<evidence type="ECO:0000259" key="9">
    <source>
        <dbReference type="Pfam" id="PF14743"/>
    </source>
</evidence>